<keyword evidence="3" id="KW-1003">Cell membrane</keyword>
<evidence type="ECO:0000256" key="5">
    <source>
        <dbReference type="ARBA" id="ARBA00022692"/>
    </source>
</evidence>
<keyword evidence="5" id="KW-0812">Transmembrane</keyword>
<keyword evidence="8" id="KW-1133">Transmembrane helix</keyword>
<dbReference type="InterPro" id="IPR003591">
    <property type="entry name" value="Leu-rich_rpt_typical-subtyp"/>
</dbReference>
<dbReference type="Pfam" id="PF00560">
    <property type="entry name" value="LRR_1"/>
    <property type="match status" value="2"/>
</dbReference>
<keyword evidence="7" id="KW-0677">Repeat</keyword>
<dbReference type="InterPro" id="IPR001611">
    <property type="entry name" value="Leu-rich_rpt"/>
</dbReference>
<dbReference type="SUPFAM" id="SSF52058">
    <property type="entry name" value="L domain-like"/>
    <property type="match status" value="1"/>
</dbReference>
<evidence type="ECO:0000256" key="8">
    <source>
        <dbReference type="ARBA" id="ARBA00022989"/>
    </source>
</evidence>
<dbReference type="Pfam" id="PF13855">
    <property type="entry name" value="LRR_8"/>
    <property type="match status" value="1"/>
</dbReference>
<keyword evidence="6" id="KW-0732">Signal</keyword>
<evidence type="ECO:0000256" key="6">
    <source>
        <dbReference type="ARBA" id="ARBA00022729"/>
    </source>
</evidence>
<organism evidence="13 14">
    <name type="scientific">Acer yangbiense</name>
    <dbReference type="NCBI Taxonomy" id="1000413"/>
    <lineage>
        <taxon>Eukaryota</taxon>
        <taxon>Viridiplantae</taxon>
        <taxon>Streptophyta</taxon>
        <taxon>Embryophyta</taxon>
        <taxon>Tracheophyta</taxon>
        <taxon>Spermatophyta</taxon>
        <taxon>Magnoliopsida</taxon>
        <taxon>eudicotyledons</taxon>
        <taxon>Gunneridae</taxon>
        <taxon>Pentapetalae</taxon>
        <taxon>rosids</taxon>
        <taxon>malvids</taxon>
        <taxon>Sapindales</taxon>
        <taxon>Sapindaceae</taxon>
        <taxon>Hippocastanoideae</taxon>
        <taxon>Acereae</taxon>
        <taxon>Acer</taxon>
    </lineage>
</organism>
<keyword evidence="9" id="KW-0472">Membrane</keyword>
<dbReference type="OrthoDB" id="1706439at2759"/>
<comment type="caution">
    <text evidence="13">The sequence shown here is derived from an EMBL/GenBank/DDBJ whole genome shotgun (WGS) entry which is preliminary data.</text>
</comment>
<feature type="compositionally biased region" description="Polar residues" evidence="12">
    <location>
        <begin position="724"/>
        <end position="746"/>
    </location>
</feature>
<dbReference type="Gene3D" id="3.80.10.10">
    <property type="entry name" value="Ribonuclease Inhibitor"/>
    <property type="match status" value="2"/>
</dbReference>
<dbReference type="GO" id="GO:0005886">
    <property type="term" value="C:plasma membrane"/>
    <property type="evidence" value="ECO:0007669"/>
    <property type="project" value="UniProtKB-SubCell"/>
</dbReference>
<dbReference type="FunFam" id="3.80.10.10:FF:000299">
    <property type="entry name" value="Piriformospora indica-insensitive protein 2"/>
    <property type="match status" value="1"/>
</dbReference>
<protein>
    <submittedName>
        <fullName evidence="13">Uncharacterized protein</fullName>
    </submittedName>
</protein>
<evidence type="ECO:0000256" key="11">
    <source>
        <dbReference type="ARBA" id="ARBA00023180"/>
    </source>
</evidence>
<gene>
    <name evidence="13" type="ORF">EZV62_026908</name>
</gene>
<evidence type="ECO:0000256" key="1">
    <source>
        <dbReference type="ARBA" id="ARBA00004236"/>
    </source>
</evidence>
<evidence type="ECO:0000313" key="14">
    <source>
        <dbReference type="Proteomes" id="UP000323000"/>
    </source>
</evidence>
<evidence type="ECO:0000256" key="4">
    <source>
        <dbReference type="ARBA" id="ARBA00022614"/>
    </source>
</evidence>
<dbReference type="SMART" id="SM00369">
    <property type="entry name" value="LRR_TYP"/>
    <property type="match status" value="3"/>
</dbReference>
<sequence>MLDLASNNFIGYIPKEIGNMTMLKELDLGINKLQGEIPHELDNLAKLELLTLAHNTLTGTIPSTIFNLSSLTYMRISGNRLVGNLPSENMCQRLPALQELHISRNQLTGRIPYNLWQCTNLQIFSVWSNQLGGSIPRDIGNLTMLTILRLGFNNLTDEKGSPHMMNNLVLGFNEGVEVALPNDEFERSPPTEETTFAVPQISVGIVAEEHSNLWMFLPKLSCTQYLLVRVKLQFGLFSGPSLIPSPVPAIQIGSIQMPLWHPHVGPSLAHLHPSQPPIFQFGQLRYTSPSISAFVQPNKPAKLLTNQNVGVSQPIQPKQETSAHNMMKSDALSRSVDNQPGLVQGHGSISRECFLAEDQGQHNSVMRNFKSISTKESEGLLNTGAVKEKYLTASKGQGPASGGRGKKYVVSVRSKSSFVAPESSRSDFRGGLATSKLSFELGKMLISSILQAWFLLSANHIRPDDKSNISGRNIGMSTRAKMGRDLERNHLQRARTFHTLKRGTIKGPSVLERMLILDYKVGIVRVFEQPGIEAPSDEDDFIEVRSKRQMLLVTKVLMQTVFQFVFMTCFTMNKTLLNDINLLFMPDAWETSTYFTKYFCLGKLKFDSNNNVQTSLGSWGNSQLNQQADKTICLSNSSAHIIHRSPSMINLATSMKKHNQLNFNKHLACVHQTLSLRFTGSAGAAVSAPRIVAKSLSLSTIGDTGKTDVQNGSNSNTNGQNTNSAFKHQLSQQKNMSSQQYNNSPG</sequence>
<dbReference type="Proteomes" id="UP000323000">
    <property type="component" value="Chromosome 13"/>
</dbReference>
<reference evidence="14" key="1">
    <citation type="journal article" date="2019" name="Gigascience">
        <title>De novo genome assembly of the endangered Acer yangbiense, a plant species with extremely small populations endemic to Yunnan Province, China.</title>
        <authorList>
            <person name="Yang J."/>
            <person name="Wariss H.M."/>
            <person name="Tao L."/>
            <person name="Zhang R."/>
            <person name="Yun Q."/>
            <person name="Hollingsworth P."/>
            <person name="Dao Z."/>
            <person name="Luo G."/>
            <person name="Guo H."/>
            <person name="Ma Y."/>
            <person name="Sun W."/>
        </authorList>
    </citation>
    <scope>NUCLEOTIDE SEQUENCE [LARGE SCALE GENOMIC DNA]</scope>
    <source>
        <strain evidence="14">cv. Malutang</strain>
    </source>
</reference>
<dbReference type="AlphaFoldDB" id="A0A5C7GS43"/>
<name>A0A5C7GS43_9ROSI</name>
<keyword evidence="4" id="KW-0433">Leucine-rich repeat</keyword>
<feature type="region of interest" description="Disordered" evidence="12">
    <location>
        <begin position="702"/>
        <end position="746"/>
    </location>
</feature>
<comment type="subcellular location">
    <subcellularLocation>
        <location evidence="1">Cell membrane</location>
    </subcellularLocation>
    <subcellularLocation>
        <location evidence="2">Membrane</location>
        <topology evidence="2">Single-pass type I membrane protein</topology>
    </subcellularLocation>
</comment>
<dbReference type="InterPro" id="IPR032675">
    <property type="entry name" value="LRR_dom_sf"/>
</dbReference>
<keyword evidence="14" id="KW-1185">Reference proteome</keyword>
<feature type="compositionally biased region" description="Low complexity" evidence="12">
    <location>
        <begin position="710"/>
        <end position="723"/>
    </location>
</feature>
<accession>A0A5C7GS43</accession>
<keyword evidence="11" id="KW-0325">Glycoprotein</keyword>
<dbReference type="EMBL" id="VAHF01000013">
    <property type="protein sequence ID" value="TXG47614.1"/>
    <property type="molecule type" value="Genomic_DNA"/>
</dbReference>
<dbReference type="PANTHER" id="PTHR27000:SF771">
    <property type="entry name" value="LRR RECEPTOR-LIKE SERINE_THREONINE-PROTEIN KINASE FLS2"/>
    <property type="match status" value="1"/>
</dbReference>
<evidence type="ECO:0000256" key="10">
    <source>
        <dbReference type="ARBA" id="ARBA00023170"/>
    </source>
</evidence>
<dbReference type="PANTHER" id="PTHR27000">
    <property type="entry name" value="LEUCINE-RICH REPEAT RECEPTOR-LIKE PROTEIN KINASE FAMILY PROTEIN-RELATED"/>
    <property type="match status" value="1"/>
</dbReference>
<evidence type="ECO:0000256" key="3">
    <source>
        <dbReference type="ARBA" id="ARBA00022475"/>
    </source>
</evidence>
<keyword evidence="10" id="KW-0675">Receptor</keyword>
<evidence type="ECO:0000256" key="7">
    <source>
        <dbReference type="ARBA" id="ARBA00022737"/>
    </source>
</evidence>
<proteinExistence type="predicted"/>
<evidence type="ECO:0000313" key="13">
    <source>
        <dbReference type="EMBL" id="TXG47614.1"/>
    </source>
</evidence>
<evidence type="ECO:0000256" key="12">
    <source>
        <dbReference type="SAM" id="MobiDB-lite"/>
    </source>
</evidence>
<evidence type="ECO:0000256" key="9">
    <source>
        <dbReference type="ARBA" id="ARBA00023136"/>
    </source>
</evidence>
<evidence type="ECO:0000256" key="2">
    <source>
        <dbReference type="ARBA" id="ARBA00004479"/>
    </source>
</evidence>